<accession>A0A096DFR9</accession>
<keyword evidence="2" id="KW-1185">Reference proteome</keyword>
<name>A0A096DFR9_FLAPL</name>
<reference evidence="1 2" key="1">
    <citation type="submission" date="2011-08" db="EMBL/GenBank/DDBJ databases">
        <title>The Genome Sequence of Clostridium orbiscindens 1_3_50AFAA.</title>
        <authorList>
            <consortium name="The Broad Institute Genome Sequencing Platform"/>
            <person name="Earl A."/>
            <person name="Ward D."/>
            <person name="Feldgarden M."/>
            <person name="Gevers D."/>
            <person name="Daigneault M."/>
            <person name="Strauss J."/>
            <person name="Allen-Vercoe E."/>
            <person name="Young S.K."/>
            <person name="Zeng Q."/>
            <person name="Gargeya S."/>
            <person name="Fitzgerald M."/>
            <person name="Haas B."/>
            <person name="Abouelleil A."/>
            <person name="Alvarado L."/>
            <person name="Arachchi H.M."/>
            <person name="Berlin A."/>
            <person name="Brown A."/>
            <person name="Chapman S.B."/>
            <person name="Chen Z."/>
            <person name="Dunbar C."/>
            <person name="Freedman E."/>
            <person name="Gearin G."/>
            <person name="Gellesch M."/>
            <person name="Goldberg J."/>
            <person name="Griggs A."/>
            <person name="Gujja S."/>
            <person name="Heiman D."/>
            <person name="Howarth C."/>
            <person name="Larson L."/>
            <person name="Lui A."/>
            <person name="MacDonald P.J.P."/>
            <person name="Montmayeur A."/>
            <person name="Murphy C."/>
            <person name="Neiman D."/>
            <person name="Pearson M."/>
            <person name="Priest M."/>
            <person name="Roberts A."/>
            <person name="Saif S."/>
            <person name="Shea T."/>
            <person name="Shenoy N."/>
            <person name="Sisk P."/>
            <person name="Stolte C."/>
            <person name="Sykes S."/>
            <person name="Wortman J."/>
            <person name="Nusbaum C."/>
            <person name="Birren B."/>
        </authorList>
    </citation>
    <scope>NUCLEOTIDE SEQUENCE [LARGE SCALE GENOMIC DNA]</scope>
    <source>
        <strain evidence="1 2">1_3_50AFAA</strain>
    </source>
</reference>
<gene>
    <name evidence="1" type="ORF">HMPREF9460_01110</name>
</gene>
<evidence type="ECO:0000313" key="1">
    <source>
        <dbReference type="EMBL" id="KGF56334.1"/>
    </source>
</evidence>
<proteinExistence type="predicted"/>
<dbReference type="eggNOG" id="COG3505">
    <property type="taxonomic scope" value="Bacteria"/>
</dbReference>
<organism evidence="1 2">
    <name type="scientific">Flavonifractor plautii 1_3_50AFAA</name>
    <dbReference type="NCBI Taxonomy" id="742738"/>
    <lineage>
        <taxon>Bacteria</taxon>
        <taxon>Bacillati</taxon>
        <taxon>Bacillota</taxon>
        <taxon>Clostridia</taxon>
        <taxon>Eubacteriales</taxon>
        <taxon>Oscillospiraceae</taxon>
        <taxon>Flavonifractor</taxon>
    </lineage>
</organism>
<protein>
    <submittedName>
        <fullName evidence="1">Uncharacterized protein</fullName>
    </submittedName>
</protein>
<dbReference type="HOGENOM" id="CLU_2194290_0_0_9"/>
<sequence length="93" mass="9919">MIAVNNDTWMLILLLAVVFGALVATTTFSGRGSLDSIKSKTVGDGQHGTARWATPGEIKKTFRSVPFQTALWRKGERLPGTQGLVLGCTGKKG</sequence>
<dbReference type="Proteomes" id="UP000029585">
    <property type="component" value="Unassembled WGS sequence"/>
</dbReference>
<comment type="caution">
    <text evidence="1">The sequence shown here is derived from an EMBL/GenBank/DDBJ whole genome shotgun (WGS) entry which is preliminary data.</text>
</comment>
<dbReference type="PATRIC" id="fig|742738.3.peg.1152"/>
<dbReference type="EMBL" id="ADLO01000043">
    <property type="protein sequence ID" value="KGF56334.1"/>
    <property type="molecule type" value="Genomic_DNA"/>
</dbReference>
<evidence type="ECO:0000313" key="2">
    <source>
        <dbReference type="Proteomes" id="UP000029585"/>
    </source>
</evidence>
<dbReference type="AlphaFoldDB" id="A0A096DFR9"/>